<proteinExistence type="inferred from homology"/>
<dbReference type="GO" id="GO:0015807">
    <property type="term" value="P:L-amino acid transport"/>
    <property type="evidence" value="ECO:0007669"/>
    <property type="project" value="TreeGrafter"/>
</dbReference>
<comment type="caution">
    <text evidence="7">The sequence shown here is derived from an EMBL/GenBank/DDBJ whole genome shotgun (WGS) entry which is preliminary data.</text>
</comment>
<evidence type="ECO:0000259" key="6">
    <source>
        <dbReference type="PROSITE" id="PS50893"/>
    </source>
</evidence>
<reference evidence="7" key="1">
    <citation type="submission" date="2023-03" db="EMBL/GenBank/DDBJ databases">
        <authorList>
            <person name="Steffen K."/>
            <person name="Cardenas P."/>
        </authorList>
    </citation>
    <scope>NUCLEOTIDE SEQUENCE</scope>
</reference>
<accession>A0AA35W6W8</accession>
<evidence type="ECO:0000256" key="5">
    <source>
        <dbReference type="ARBA" id="ARBA00022970"/>
    </source>
</evidence>
<dbReference type="Proteomes" id="UP001174909">
    <property type="component" value="Unassembled WGS sequence"/>
</dbReference>
<comment type="similarity">
    <text evidence="1">Belongs to the ABC transporter superfamily.</text>
</comment>
<dbReference type="AlphaFoldDB" id="A0AA35W6W8"/>
<dbReference type="PANTHER" id="PTHR43820">
    <property type="entry name" value="HIGH-AFFINITY BRANCHED-CHAIN AMINO ACID TRANSPORT ATP-BINDING PROTEIN LIVF"/>
    <property type="match status" value="1"/>
</dbReference>
<dbReference type="NCBIfam" id="TIGR03410">
    <property type="entry name" value="urea_trans_UrtE"/>
    <property type="match status" value="1"/>
</dbReference>
<keyword evidence="2" id="KW-0813">Transport</keyword>
<evidence type="ECO:0000256" key="4">
    <source>
        <dbReference type="ARBA" id="ARBA00022840"/>
    </source>
</evidence>
<dbReference type="SUPFAM" id="SSF52540">
    <property type="entry name" value="P-loop containing nucleoside triphosphate hydrolases"/>
    <property type="match status" value="1"/>
</dbReference>
<dbReference type="EMBL" id="CASHTH010001033">
    <property type="protein sequence ID" value="CAI8010418.1"/>
    <property type="molecule type" value="Genomic_DNA"/>
</dbReference>
<keyword evidence="3" id="KW-0547">Nucleotide-binding</keyword>
<keyword evidence="8" id="KW-1185">Reference proteome</keyword>
<dbReference type="Gene3D" id="3.40.50.300">
    <property type="entry name" value="P-loop containing nucleotide triphosphate hydrolases"/>
    <property type="match status" value="1"/>
</dbReference>
<evidence type="ECO:0000256" key="3">
    <source>
        <dbReference type="ARBA" id="ARBA00022741"/>
    </source>
</evidence>
<evidence type="ECO:0000256" key="1">
    <source>
        <dbReference type="ARBA" id="ARBA00005417"/>
    </source>
</evidence>
<dbReference type="InterPro" id="IPR052156">
    <property type="entry name" value="BCAA_Transport_ATP-bd_LivF"/>
</dbReference>
<dbReference type="GO" id="GO:0005524">
    <property type="term" value="F:ATP binding"/>
    <property type="evidence" value="ECO:0007669"/>
    <property type="project" value="UniProtKB-KW"/>
</dbReference>
<dbReference type="GO" id="GO:0016887">
    <property type="term" value="F:ATP hydrolysis activity"/>
    <property type="evidence" value="ECO:0007669"/>
    <property type="project" value="InterPro"/>
</dbReference>
<sequence length="239" mass="26562">MQYKEPLLNIRGLAVGYGQSLVLSDVALEVPEGQVVCLMGRNGVGKTTLLKAIMGLLNPRAGQVRFAENDLTKWAPHRRAKAGFGYVPQGRHIFPYLTVNENLLMGLEAFPGKKGRPEAVDRMYTLFPALKLNPKKTAGTLSGGQQQQLALARALIRQPRLLLLDEPTEGIQPSIVQEIEELLQRLRDQQDTTILLVEQFLDFALGIADYCYVMEKGAIVLEGTARDLDYNLVREYVAV</sequence>
<dbReference type="InterPro" id="IPR003439">
    <property type="entry name" value="ABC_transporter-like_ATP-bd"/>
</dbReference>
<dbReference type="PROSITE" id="PS50893">
    <property type="entry name" value="ABC_TRANSPORTER_2"/>
    <property type="match status" value="1"/>
</dbReference>
<protein>
    <submittedName>
        <fullName evidence="7">High-affinity branched-chain amino acid transport ATP-binding protein LivF</fullName>
    </submittedName>
</protein>
<dbReference type="GO" id="GO:0015658">
    <property type="term" value="F:branched-chain amino acid transmembrane transporter activity"/>
    <property type="evidence" value="ECO:0007669"/>
    <property type="project" value="TreeGrafter"/>
</dbReference>
<dbReference type="CDD" id="cd03224">
    <property type="entry name" value="ABC_TM1139_LivF_branched"/>
    <property type="match status" value="1"/>
</dbReference>
<gene>
    <name evidence="7" type="ORF">GBAR_LOCUS6867</name>
</gene>
<keyword evidence="5" id="KW-0029">Amino-acid transport</keyword>
<dbReference type="Pfam" id="PF00005">
    <property type="entry name" value="ABC_tran"/>
    <property type="match status" value="1"/>
</dbReference>
<evidence type="ECO:0000313" key="7">
    <source>
        <dbReference type="EMBL" id="CAI8010418.1"/>
    </source>
</evidence>
<dbReference type="InterPro" id="IPR017780">
    <property type="entry name" value="ABC_transptr_urea_ATP-bd_UrtE"/>
</dbReference>
<name>A0AA35W6W8_GEOBA</name>
<keyword evidence="4 7" id="KW-0067">ATP-binding</keyword>
<dbReference type="InterPro" id="IPR003593">
    <property type="entry name" value="AAA+_ATPase"/>
</dbReference>
<evidence type="ECO:0000256" key="2">
    <source>
        <dbReference type="ARBA" id="ARBA00022448"/>
    </source>
</evidence>
<evidence type="ECO:0000313" key="8">
    <source>
        <dbReference type="Proteomes" id="UP001174909"/>
    </source>
</evidence>
<dbReference type="PANTHER" id="PTHR43820:SF5">
    <property type="entry name" value="HIGH-AFFINITY BRANCHED-CHAIN AMINO ACID TRANSPORT ATP-BINDING PROTEIN"/>
    <property type="match status" value="1"/>
</dbReference>
<dbReference type="SMART" id="SM00382">
    <property type="entry name" value="AAA"/>
    <property type="match status" value="1"/>
</dbReference>
<feature type="domain" description="ABC transporter" evidence="6">
    <location>
        <begin position="8"/>
        <end position="239"/>
    </location>
</feature>
<dbReference type="InterPro" id="IPR027417">
    <property type="entry name" value="P-loop_NTPase"/>
</dbReference>
<organism evidence="7 8">
    <name type="scientific">Geodia barretti</name>
    <name type="common">Barrett's horny sponge</name>
    <dbReference type="NCBI Taxonomy" id="519541"/>
    <lineage>
        <taxon>Eukaryota</taxon>
        <taxon>Metazoa</taxon>
        <taxon>Porifera</taxon>
        <taxon>Demospongiae</taxon>
        <taxon>Heteroscleromorpha</taxon>
        <taxon>Tetractinellida</taxon>
        <taxon>Astrophorina</taxon>
        <taxon>Geodiidae</taxon>
        <taxon>Geodia</taxon>
    </lineage>
</organism>